<dbReference type="Proteomes" id="UP000297245">
    <property type="component" value="Unassembled WGS sequence"/>
</dbReference>
<dbReference type="OrthoDB" id="3267566at2759"/>
<proteinExistence type="predicted"/>
<reference evidence="1 2" key="1">
    <citation type="journal article" date="2019" name="Nat. Ecol. Evol.">
        <title>Megaphylogeny resolves global patterns of mushroom evolution.</title>
        <authorList>
            <person name="Varga T."/>
            <person name="Krizsan K."/>
            <person name="Foldi C."/>
            <person name="Dima B."/>
            <person name="Sanchez-Garcia M."/>
            <person name="Sanchez-Ramirez S."/>
            <person name="Szollosi G.J."/>
            <person name="Szarkandi J.G."/>
            <person name="Papp V."/>
            <person name="Albert L."/>
            <person name="Andreopoulos W."/>
            <person name="Angelini C."/>
            <person name="Antonin V."/>
            <person name="Barry K.W."/>
            <person name="Bougher N.L."/>
            <person name="Buchanan P."/>
            <person name="Buyck B."/>
            <person name="Bense V."/>
            <person name="Catcheside P."/>
            <person name="Chovatia M."/>
            <person name="Cooper J."/>
            <person name="Damon W."/>
            <person name="Desjardin D."/>
            <person name="Finy P."/>
            <person name="Geml J."/>
            <person name="Haridas S."/>
            <person name="Hughes K."/>
            <person name="Justo A."/>
            <person name="Karasinski D."/>
            <person name="Kautmanova I."/>
            <person name="Kiss B."/>
            <person name="Kocsube S."/>
            <person name="Kotiranta H."/>
            <person name="LaButti K.M."/>
            <person name="Lechner B.E."/>
            <person name="Liimatainen K."/>
            <person name="Lipzen A."/>
            <person name="Lukacs Z."/>
            <person name="Mihaltcheva S."/>
            <person name="Morgado L.N."/>
            <person name="Niskanen T."/>
            <person name="Noordeloos M.E."/>
            <person name="Ohm R.A."/>
            <person name="Ortiz-Santana B."/>
            <person name="Ovrebo C."/>
            <person name="Racz N."/>
            <person name="Riley R."/>
            <person name="Savchenko A."/>
            <person name="Shiryaev A."/>
            <person name="Soop K."/>
            <person name="Spirin V."/>
            <person name="Szebenyi C."/>
            <person name="Tomsovsky M."/>
            <person name="Tulloss R.E."/>
            <person name="Uehling J."/>
            <person name="Grigoriev I.V."/>
            <person name="Vagvolgyi C."/>
            <person name="Papp T."/>
            <person name="Martin F.M."/>
            <person name="Miettinen O."/>
            <person name="Hibbett D.S."/>
            <person name="Nagy L.G."/>
        </authorList>
    </citation>
    <scope>NUCLEOTIDE SEQUENCE [LARGE SCALE GENOMIC DNA]</scope>
    <source>
        <strain evidence="1 2">CBS 962.96</strain>
    </source>
</reference>
<sequence length="94" mass="10307">GSQMDVHCLLETIDDKRRWAVKALLDSGCTGTSVSRCFVKKNHITTMRTLKPIKVFNADGTENADGPITEYVEFRLVIGNHAEKITAAVTNLGS</sequence>
<dbReference type="AlphaFoldDB" id="A0A4S8MDZ8"/>
<keyword evidence="2" id="KW-1185">Reference proteome</keyword>
<dbReference type="Gene3D" id="2.40.70.10">
    <property type="entry name" value="Acid Proteases"/>
    <property type="match status" value="1"/>
</dbReference>
<evidence type="ECO:0008006" key="3">
    <source>
        <dbReference type="Google" id="ProtNLM"/>
    </source>
</evidence>
<feature type="non-terminal residue" evidence="1">
    <location>
        <position position="94"/>
    </location>
</feature>
<organism evidence="1 2">
    <name type="scientific">Dendrothele bispora (strain CBS 962.96)</name>
    <dbReference type="NCBI Taxonomy" id="1314807"/>
    <lineage>
        <taxon>Eukaryota</taxon>
        <taxon>Fungi</taxon>
        <taxon>Dikarya</taxon>
        <taxon>Basidiomycota</taxon>
        <taxon>Agaricomycotina</taxon>
        <taxon>Agaricomycetes</taxon>
        <taxon>Agaricomycetidae</taxon>
        <taxon>Agaricales</taxon>
        <taxon>Agaricales incertae sedis</taxon>
        <taxon>Dendrothele</taxon>
    </lineage>
</organism>
<gene>
    <name evidence="1" type="ORF">K435DRAFT_599523</name>
</gene>
<evidence type="ECO:0000313" key="2">
    <source>
        <dbReference type="Proteomes" id="UP000297245"/>
    </source>
</evidence>
<dbReference type="InterPro" id="IPR021109">
    <property type="entry name" value="Peptidase_aspartic_dom_sf"/>
</dbReference>
<protein>
    <recommendedName>
        <fullName evidence="3">Peptidase A2 domain-containing protein</fullName>
    </recommendedName>
</protein>
<evidence type="ECO:0000313" key="1">
    <source>
        <dbReference type="EMBL" id="THV00770.1"/>
    </source>
</evidence>
<feature type="non-terminal residue" evidence="1">
    <location>
        <position position="1"/>
    </location>
</feature>
<dbReference type="CDD" id="cd00303">
    <property type="entry name" value="retropepsin_like"/>
    <property type="match status" value="1"/>
</dbReference>
<dbReference type="EMBL" id="ML179099">
    <property type="protein sequence ID" value="THV00770.1"/>
    <property type="molecule type" value="Genomic_DNA"/>
</dbReference>
<accession>A0A4S8MDZ8</accession>
<name>A0A4S8MDZ8_DENBC</name>